<proteinExistence type="predicted"/>
<dbReference type="EMBL" id="CM023485">
    <property type="protein sequence ID" value="KAH6929571.1"/>
    <property type="molecule type" value="Genomic_DNA"/>
</dbReference>
<evidence type="ECO:0000313" key="1">
    <source>
        <dbReference type="EMBL" id="KAH6929571.1"/>
    </source>
</evidence>
<comment type="caution">
    <text evidence="1">The sequence shown here is derived from an EMBL/GenBank/DDBJ whole genome shotgun (WGS) entry which is preliminary data.</text>
</comment>
<dbReference type="Proteomes" id="UP000821845">
    <property type="component" value="Chromosome 5"/>
</dbReference>
<sequence length="492" mass="55925">MTTDAVAEKCPDDYQVSVNSGLSALLPDGHPRQRVPSSTFCKLQELSHLISRASLSKAARSARSMSTVLAEEHEEFSLPPPKIKDVYKSSENTLCVTFSDNSKCQFSSTWLRDSCRCQACVHPPTQEKQLNSAQIDPKIQPLSWDVENNAQLLEVFWPQSARRPPHASTYSAEWLHQFSQLFQPKEREAEPSVTKVAAAPAASAAEPMALPQPHDDIKDEAYTNKKSSVILWNRDEIEENPPEVETPSLCSSFSIGAPLHELEIISVARRMGYIRETGYGLTFDVRYNADPKTHLSYTGVQFGHHTDLAYRERAPGVQLLHCLKASDPATCGQEAGGKSFFVDGFYAAQWLRYNYPEHFKILSTTPVIFSFLDAERDRWFRESWPVISVDYMGKLKDIHFSPFSMRPPLLPQDQVAKFYEALRLFAQRIEQSTLQYSFYLSPGDLVVLNNRRILHGRTSYDPTKVDRHLKGCYMDLDELKSLYEKMRKDDTL</sequence>
<keyword evidence="2" id="KW-1185">Reference proteome</keyword>
<reference evidence="1" key="1">
    <citation type="submission" date="2020-05" db="EMBL/GenBank/DDBJ databases">
        <title>Large-scale comparative analyses of tick genomes elucidate their genetic diversity and vector capacities.</title>
        <authorList>
            <person name="Jia N."/>
            <person name="Wang J."/>
            <person name="Shi W."/>
            <person name="Du L."/>
            <person name="Sun Y."/>
            <person name="Zhan W."/>
            <person name="Jiang J."/>
            <person name="Wang Q."/>
            <person name="Zhang B."/>
            <person name="Ji P."/>
            <person name="Sakyi L.B."/>
            <person name="Cui X."/>
            <person name="Yuan T."/>
            <person name="Jiang B."/>
            <person name="Yang W."/>
            <person name="Lam T.T.-Y."/>
            <person name="Chang Q."/>
            <person name="Ding S."/>
            <person name="Wang X."/>
            <person name="Zhu J."/>
            <person name="Ruan X."/>
            <person name="Zhao L."/>
            <person name="Wei J."/>
            <person name="Que T."/>
            <person name="Du C."/>
            <person name="Cheng J."/>
            <person name="Dai P."/>
            <person name="Han X."/>
            <person name="Huang E."/>
            <person name="Gao Y."/>
            <person name="Liu J."/>
            <person name="Shao H."/>
            <person name="Ye R."/>
            <person name="Li L."/>
            <person name="Wei W."/>
            <person name="Wang X."/>
            <person name="Wang C."/>
            <person name="Yang T."/>
            <person name="Huo Q."/>
            <person name="Li W."/>
            <person name="Guo W."/>
            <person name="Chen H."/>
            <person name="Zhou L."/>
            <person name="Ni X."/>
            <person name="Tian J."/>
            <person name="Zhou Y."/>
            <person name="Sheng Y."/>
            <person name="Liu T."/>
            <person name="Pan Y."/>
            <person name="Xia L."/>
            <person name="Li J."/>
            <person name="Zhao F."/>
            <person name="Cao W."/>
        </authorList>
    </citation>
    <scope>NUCLEOTIDE SEQUENCE</scope>
    <source>
        <strain evidence="1">Hyas-2018</strain>
    </source>
</reference>
<protein>
    <submittedName>
        <fullName evidence="1">Uncharacterized protein</fullName>
    </submittedName>
</protein>
<evidence type="ECO:0000313" key="2">
    <source>
        <dbReference type="Proteomes" id="UP000821845"/>
    </source>
</evidence>
<name>A0ACB7S6J8_HYAAI</name>
<gene>
    <name evidence="1" type="ORF">HPB50_002779</name>
</gene>
<organism evidence="1 2">
    <name type="scientific">Hyalomma asiaticum</name>
    <name type="common">Tick</name>
    <dbReference type="NCBI Taxonomy" id="266040"/>
    <lineage>
        <taxon>Eukaryota</taxon>
        <taxon>Metazoa</taxon>
        <taxon>Ecdysozoa</taxon>
        <taxon>Arthropoda</taxon>
        <taxon>Chelicerata</taxon>
        <taxon>Arachnida</taxon>
        <taxon>Acari</taxon>
        <taxon>Parasitiformes</taxon>
        <taxon>Ixodida</taxon>
        <taxon>Ixodoidea</taxon>
        <taxon>Ixodidae</taxon>
        <taxon>Hyalomminae</taxon>
        <taxon>Hyalomma</taxon>
    </lineage>
</organism>
<accession>A0ACB7S6J8</accession>